<keyword evidence="3" id="KW-1185">Reference proteome</keyword>
<reference evidence="2 3" key="1">
    <citation type="submission" date="2023-11" db="EMBL/GenBank/DDBJ databases">
        <title>Halocaridina rubra genome assembly.</title>
        <authorList>
            <person name="Smith C."/>
        </authorList>
    </citation>
    <scope>NUCLEOTIDE SEQUENCE [LARGE SCALE GENOMIC DNA]</scope>
    <source>
        <strain evidence="2">EP-1</strain>
        <tissue evidence="2">Whole</tissue>
    </source>
</reference>
<dbReference type="PANTHER" id="PTHR22692:SF26">
    <property type="entry name" value="SH3 DOMAIN-CONTAINING PROTEIN"/>
    <property type="match status" value="1"/>
</dbReference>
<dbReference type="Proteomes" id="UP001381693">
    <property type="component" value="Unassembled WGS sequence"/>
</dbReference>
<feature type="domain" description="MyTH4" evidence="1">
    <location>
        <begin position="50"/>
        <end position="102"/>
    </location>
</feature>
<dbReference type="GO" id="GO:0005856">
    <property type="term" value="C:cytoskeleton"/>
    <property type="evidence" value="ECO:0007669"/>
    <property type="project" value="InterPro"/>
</dbReference>
<dbReference type="InterPro" id="IPR000857">
    <property type="entry name" value="MyTH4_dom"/>
</dbReference>
<dbReference type="AlphaFoldDB" id="A0AAN8X0K8"/>
<evidence type="ECO:0000259" key="1">
    <source>
        <dbReference type="PROSITE" id="PS51016"/>
    </source>
</evidence>
<feature type="non-terminal residue" evidence="2">
    <location>
        <position position="102"/>
    </location>
</feature>
<dbReference type="InterPro" id="IPR051567">
    <property type="entry name" value="Unconventional_Myosin_ATPase"/>
</dbReference>
<dbReference type="EMBL" id="JAXCGZ010015806">
    <property type="protein sequence ID" value="KAK7069815.1"/>
    <property type="molecule type" value="Genomic_DNA"/>
</dbReference>
<sequence length="102" mass="12024">WERPHGERNIVRASTPVRPAAIHYNLPHDIDYYPYSKFTNVYFKSHLWGMKREPIKTPFLSKSRDADYSDSLAVFKLILRFMNDHTLSGSREIVLGNYITHK</sequence>
<evidence type="ECO:0000313" key="2">
    <source>
        <dbReference type="EMBL" id="KAK7069815.1"/>
    </source>
</evidence>
<feature type="non-terminal residue" evidence="2">
    <location>
        <position position="1"/>
    </location>
</feature>
<dbReference type="Gene3D" id="1.25.40.530">
    <property type="entry name" value="MyTH4 domain"/>
    <property type="match status" value="1"/>
</dbReference>
<comment type="caution">
    <text evidence="2">The sequence shown here is derived from an EMBL/GenBank/DDBJ whole genome shotgun (WGS) entry which is preliminary data.</text>
</comment>
<evidence type="ECO:0000313" key="3">
    <source>
        <dbReference type="Proteomes" id="UP001381693"/>
    </source>
</evidence>
<accession>A0AAN8X0K8</accession>
<dbReference type="PROSITE" id="PS51016">
    <property type="entry name" value="MYTH4"/>
    <property type="match status" value="1"/>
</dbReference>
<name>A0AAN8X0K8_HALRR</name>
<proteinExistence type="predicted"/>
<organism evidence="2 3">
    <name type="scientific">Halocaridina rubra</name>
    <name type="common">Hawaiian red shrimp</name>
    <dbReference type="NCBI Taxonomy" id="373956"/>
    <lineage>
        <taxon>Eukaryota</taxon>
        <taxon>Metazoa</taxon>
        <taxon>Ecdysozoa</taxon>
        <taxon>Arthropoda</taxon>
        <taxon>Crustacea</taxon>
        <taxon>Multicrustacea</taxon>
        <taxon>Malacostraca</taxon>
        <taxon>Eumalacostraca</taxon>
        <taxon>Eucarida</taxon>
        <taxon>Decapoda</taxon>
        <taxon>Pleocyemata</taxon>
        <taxon>Caridea</taxon>
        <taxon>Atyoidea</taxon>
        <taxon>Atyidae</taxon>
        <taxon>Halocaridina</taxon>
    </lineage>
</organism>
<gene>
    <name evidence="2" type="ORF">SK128_026612</name>
</gene>
<dbReference type="InterPro" id="IPR038185">
    <property type="entry name" value="MyTH4_dom_sf"/>
</dbReference>
<dbReference type="PANTHER" id="PTHR22692">
    <property type="entry name" value="MYOSIN VII, XV"/>
    <property type="match status" value="1"/>
</dbReference>
<protein>
    <recommendedName>
        <fullName evidence="1">MyTH4 domain-containing protein</fullName>
    </recommendedName>
</protein>